<accession>A0A939DJR7</accession>
<dbReference type="AlphaFoldDB" id="A0A939DJR7"/>
<feature type="transmembrane region" description="Helical" evidence="6">
    <location>
        <begin position="86"/>
        <end position="107"/>
    </location>
</feature>
<feature type="transmembrane region" description="Helical" evidence="6">
    <location>
        <begin position="220"/>
        <end position="241"/>
    </location>
</feature>
<evidence type="ECO:0000256" key="5">
    <source>
        <dbReference type="ARBA" id="ARBA00023136"/>
    </source>
</evidence>
<evidence type="ECO:0000256" key="6">
    <source>
        <dbReference type="SAM" id="Phobius"/>
    </source>
</evidence>
<feature type="transmembrane region" description="Helical" evidence="6">
    <location>
        <begin position="253"/>
        <end position="286"/>
    </location>
</feature>
<dbReference type="GO" id="GO:0016020">
    <property type="term" value="C:membrane"/>
    <property type="evidence" value="ECO:0007669"/>
    <property type="project" value="UniProtKB-SubCell"/>
</dbReference>
<reference evidence="7" key="1">
    <citation type="submission" date="2021-03" db="EMBL/GenBank/DDBJ databases">
        <title>novel species isolated from a fishpond in China.</title>
        <authorList>
            <person name="Lu H."/>
            <person name="Cai Z."/>
        </authorList>
    </citation>
    <scope>NUCLEOTIDE SEQUENCE</scope>
    <source>
        <strain evidence="7">JCM 30855</strain>
    </source>
</reference>
<dbReference type="InterPro" id="IPR000537">
    <property type="entry name" value="UbiA_prenyltransferase"/>
</dbReference>
<dbReference type="Gene3D" id="1.10.357.140">
    <property type="entry name" value="UbiA prenyltransferase"/>
    <property type="match status" value="1"/>
</dbReference>
<keyword evidence="2" id="KW-1003">Cell membrane</keyword>
<dbReference type="RefSeq" id="WP_206571932.1">
    <property type="nucleotide sequence ID" value="NZ_JAFKCV010000001.1"/>
</dbReference>
<keyword evidence="8" id="KW-1185">Reference proteome</keyword>
<feature type="transmembrane region" description="Helical" evidence="6">
    <location>
        <begin position="165"/>
        <end position="184"/>
    </location>
</feature>
<keyword evidence="5 6" id="KW-0472">Membrane</keyword>
<dbReference type="Proteomes" id="UP000664654">
    <property type="component" value="Unassembled WGS sequence"/>
</dbReference>
<proteinExistence type="predicted"/>
<evidence type="ECO:0000256" key="1">
    <source>
        <dbReference type="ARBA" id="ARBA00004141"/>
    </source>
</evidence>
<feature type="transmembrane region" description="Helical" evidence="6">
    <location>
        <begin position="196"/>
        <end position="214"/>
    </location>
</feature>
<dbReference type="InterPro" id="IPR044878">
    <property type="entry name" value="UbiA_sf"/>
</dbReference>
<protein>
    <submittedName>
        <fullName evidence="7">UbiA family prenyltransferase</fullName>
    </submittedName>
</protein>
<keyword evidence="4 6" id="KW-1133">Transmembrane helix</keyword>
<name>A0A939DJR7_9ALTE</name>
<sequence>MTPRTFLTLARASNLPSVWTNVLVGGSLGLVAASGLPVWQWIMLLVAMSAFYTGGMLQNDACDATWDKQHANPRPIAQGLADRQTVAWLAMACFAMGMLLLVVLTWVQGGREVVSALILGGLLTATIWTYNRWHKEQPHCAWLMGLCRVQLYLASGILLGQASWLLLACALILATYIAAVTYLARDEHLAPTAMSVRRHWPLLLLFGPLALSAMDPGWLYYALALVFCTWIAWHFIQVLVVRRAPPRKLIGALLAAISLIDAMVLAALGLSWLSLLCLAAFCLMPVLQRWISAT</sequence>
<evidence type="ECO:0000256" key="2">
    <source>
        <dbReference type="ARBA" id="ARBA00022475"/>
    </source>
</evidence>
<dbReference type="EMBL" id="JAFKCV010000001">
    <property type="protein sequence ID" value="MBN7823820.1"/>
    <property type="molecule type" value="Genomic_DNA"/>
</dbReference>
<comment type="caution">
    <text evidence="7">The sequence shown here is derived from an EMBL/GenBank/DDBJ whole genome shotgun (WGS) entry which is preliminary data.</text>
</comment>
<dbReference type="Pfam" id="PF01040">
    <property type="entry name" value="UbiA"/>
    <property type="match status" value="1"/>
</dbReference>
<comment type="subcellular location">
    <subcellularLocation>
        <location evidence="1">Membrane</location>
        <topology evidence="1">Multi-pass membrane protein</topology>
    </subcellularLocation>
</comment>
<feature type="transmembrane region" description="Helical" evidence="6">
    <location>
        <begin position="113"/>
        <end position="130"/>
    </location>
</feature>
<evidence type="ECO:0000313" key="7">
    <source>
        <dbReference type="EMBL" id="MBN7823820.1"/>
    </source>
</evidence>
<gene>
    <name evidence="7" type="ORF">J0A66_01160</name>
</gene>
<evidence type="ECO:0000256" key="4">
    <source>
        <dbReference type="ARBA" id="ARBA00022989"/>
    </source>
</evidence>
<evidence type="ECO:0000313" key="8">
    <source>
        <dbReference type="Proteomes" id="UP000664654"/>
    </source>
</evidence>
<dbReference type="GO" id="GO:0016765">
    <property type="term" value="F:transferase activity, transferring alkyl or aryl (other than methyl) groups"/>
    <property type="evidence" value="ECO:0007669"/>
    <property type="project" value="InterPro"/>
</dbReference>
<feature type="transmembrane region" description="Helical" evidence="6">
    <location>
        <begin position="12"/>
        <end position="32"/>
    </location>
</feature>
<evidence type="ECO:0000256" key="3">
    <source>
        <dbReference type="ARBA" id="ARBA00022692"/>
    </source>
</evidence>
<keyword evidence="3 6" id="KW-0812">Transmembrane</keyword>
<organism evidence="7 8">
    <name type="scientific">Bowmanella dokdonensis</name>
    <dbReference type="NCBI Taxonomy" id="751969"/>
    <lineage>
        <taxon>Bacteria</taxon>
        <taxon>Pseudomonadati</taxon>
        <taxon>Pseudomonadota</taxon>
        <taxon>Gammaproteobacteria</taxon>
        <taxon>Alteromonadales</taxon>
        <taxon>Alteromonadaceae</taxon>
        <taxon>Bowmanella</taxon>
    </lineage>
</organism>